<name>A0A561PL60_9BACT</name>
<dbReference type="OrthoDB" id="780171at2"/>
<dbReference type="RefSeq" id="WP_145671282.1">
    <property type="nucleotide sequence ID" value="NZ_VIWO01000006.1"/>
</dbReference>
<protein>
    <submittedName>
        <fullName evidence="1">Uncharacterized protein</fullName>
    </submittedName>
</protein>
<gene>
    <name evidence="1" type="ORF">FHW36_10671</name>
</gene>
<evidence type="ECO:0000313" key="2">
    <source>
        <dbReference type="Proteomes" id="UP000320811"/>
    </source>
</evidence>
<comment type="caution">
    <text evidence="1">The sequence shown here is derived from an EMBL/GenBank/DDBJ whole genome shotgun (WGS) entry which is preliminary data.</text>
</comment>
<reference evidence="1 2" key="1">
    <citation type="submission" date="2019-06" db="EMBL/GenBank/DDBJ databases">
        <title>Sorghum-associated microbial communities from plants grown in Nebraska, USA.</title>
        <authorList>
            <person name="Schachtman D."/>
        </authorList>
    </citation>
    <scope>NUCLEOTIDE SEQUENCE [LARGE SCALE GENOMIC DNA]</scope>
    <source>
        <strain evidence="1 2">1209</strain>
    </source>
</reference>
<dbReference type="EMBL" id="VIWO01000006">
    <property type="protein sequence ID" value="TWF38848.1"/>
    <property type="molecule type" value="Genomic_DNA"/>
</dbReference>
<evidence type="ECO:0000313" key="1">
    <source>
        <dbReference type="EMBL" id="TWF38848.1"/>
    </source>
</evidence>
<proteinExistence type="predicted"/>
<organism evidence="1 2">
    <name type="scientific">Chitinophaga polysaccharea</name>
    <dbReference type="NCBI Taxonomy" id="1293035"/>
    <lineage>
        <taxon>Bacteria</taxon>
        <taxon>Pseudomonadati</taxon>
        <taxon>Bacteroidota</taxon>
        <taxon>Chitinophagia</taxon>
        <taxon>Chitinophagales</taxon>
        <taxon>Chitinophagaceae</taxon>
        <taxon>Chitinophaga</taxon>
    </lineage>
</organism>
<dbReference type="AlphaFoldDB" id="A0A561PL60"/>
<keyword evidence="2" id="KW-1185">Reference proteome</keyword>
<sequence length="722" mass="83234">MEGELLDLTEDIDTDFTYSIQDIREPDKRRTDFSKTIDLPGTPKNNALFAQIFDINVENEYNPALPNIGYNFNPNKAAKVIVLVDGIQVFRGVLRLLKVTRNKDLITYETNVLGRLSDILFALGDSKLSDLDFSDLDHTLDVGTIEASWYGTPGTGYVYPLIDYGMSVDGVNFPITGFRPAVYVLEYINRIFANAGFTYKCNFFAQPYFRGLHIPCTEKKEYNQTATQARFLECYSRERYTVNRRTGQWREVYNWWGGTVVKDKYGFIEVTDDESRGTKIIITRNITTSFQFSMWFIVKNEGCYMNIRKNGQVIASKKLGSYHVVHHQEIIEIPKQDWVAGDVLTMSMDMSPRNVSTIFPESSVIAPSPTDDSPYPVDDGAPVMMHDLISSSVAQKDFFKSIILMHNLYVFTDENDDKNLIITPETWFYDNYAGNAVDWTSKVDYSQEIEVTPMGQLTSKEFIFTYKKDTDYYNDDRYFKKYNEVFGQKKFVAENEFEKDQNKVELIFSPTISVQIPEVSQRVIPHIYKVNADGVKQIDTFNIRILQWGGLKRSYISIDQNRGYATWKIVDSSGVAMASYIDYPYAGMLDDPITPSRDLCFGPPIEIFFALNTYSDLGLFRFYWEPFINEITNKDSKLWKPFILLTPSDINQLDFKRLVKIDNTYFRLNKVENYKPMGQQTTPVELFKSNVSVEVVRPGFLKWSDDGYLLHSDESPARIPYA</sequence>
<dbReference type="Proteomes" id="UP000320811">
    <property type="component" value="Unassembled WGS sequence"/>
</dbReference>
<accession>A0A561PL60</accession>